<evidence type="ECO:0000313" key="3">
    <source>
        <dbReference type="Proteomes" id="UP001428774"/>
    </source>
</evidence>
<protein>
    <submittedName>
        <fullName evidence="2">PaaX family transcriptional regulator C-terminal domain-containing protein</fullName>
    </submittedName>
</protein>
<comment type="caution">
    <text evidence="2">The sequence shown here is derived from an EMBL/GenBank/DDBJ whole genome shotgun (WGS) entry which is preliminary data.</text>
</comment>
<reference evidence="2 3" key="1">
    <citation type="submission" date="2024-05" db="EMBL/GenBank/DDBJ databases">
        <title>Genome sequence of Ponticoccus litoralis KCCM 90028.</title>
        <authorList>
            <person name="Kim J.M."/>
            <person name="Lee J.K."/>
            <person name="Choi B.J."/>
            <person name="Bayburt H."/>
            <person name="Baek J.H."/>
            <person name="Jeon C.O."/>
        </authorList>
    </citation>
    <scope>NUCLEOTIDE SEQUENCE [LARGE SCALE GENOMIC DNA]</scope>
    <source>
        <strain evidence="2 3">KCCM 90028</strain>
    </source>
</reference>
<dbReference type="EMBL" id="JBDNCH010000002">
    <property type="protein sequence ID" value="MEN9060912.1"/>
    <property type="molecule type" value="Genomic_DNA"/>
</dbReference>
<accession>A0AAW9SKN1</accession>
<sequence length="130" mass="13917">MANTAQGFRLTGRLAPESAREIWQALEPGHRAALERLGKDLTALQGFAGPPLDCAAARVLLIHRWRRLILLWPEVPPGVLPEDIPAGDLHSAVAAAYARLTPDAEAWLDSGDADMPALPAPAPGSRTRFA</sequence>
<dbReference type="Proteomes" id="UP001428774">
    <property type="component" value="Unassembled WGS sequence"/>
</dbReference>
<dbReference type="InterPro" id="IPR013225">
    <property type="entry name" value="PaaX_C"/>
</dbReference>
<organism evidence="2 3">
    <name type="scientific">Ponticoccus litoralis</name>
    <dbReference type="NCBI Taxonomy" id="422297"/>
    <lineage>
        <taxon>Bacteria</taxon>
        <taxon>Pseudomonadati</taxon>
        <taxon>Pseudomonadota</taxon>
        <taxon>Alphaproteobacteria</taxon>
        <taxon>Rhodobacterales</taxon>
        <taxon>Roseobacteraceae</taxon>
        <taxon>Ponticoccus</taxon>
    </lineage>
</organism>
<evidence type="ECO:0000259" key="1">
    <source>
        <dbReference type="Pfam" id="PF08223"/>
    </source>
</evidence>
<dbReference type="RefSeq" id="WP_347166041.1">
    <property type="nucleotide sequence ID" value="NZ_JBDNCH010000002.1"/>
</dbReference>
<feature type="domain" description="Transcriptional repressor PaaX-like C-terminal" evidence="1">
    <location>
        <begin position="49"/>
        <end position="109"/>
    </location>
</feature>
<keyword evidence="3" id="KW-1185">Reference proteome</keyword>
<dbReference type="Gene3D" id="1.20.58.1460">
    <property type="match status" value="1"/>
</dbReference>
<proteinExistence type="predicted"/>
<name>A0AAW9SKN1_9RHOB</name>
<dbReference type="Pfam" id="PF08223">
    <property type="entry name" value="PaaX_C"/>
    <property type="match status" value="1"/>
</dbReference>
<evidence type="ECO:0000313" key="2">
    <source>
        <dbReference type="EMBL" id="MEN9060912.1"/>
    </source>
</evidence>
<dbReference type="AlphaFoldDB" id="A0AAW9SKN1"/>
<gene>
    <name evidence="2" type="ORF">ABFB10_07515</name>
</gene>